<dbReference type="InterPro" id="IPR052158">
    <property type="entry name" value="INH-QAR"/>
</dbReference>
<evidence type="ECO:0000259" key="1">
    <source>
        <dbReference type="Pfam" id="PF01965"/>
    </source>
</evidence>
<dbReference type="SUPFAM" id="SSF52317">
    <property type="entry name" value="Class I glutamine amidotransferase-like"/>
    <property type="match status" value="1"/>
</dbReference>
<dbReference type="EMBL" id="JAGMVJ010000038">
    <property type="protein sequence ID" value="KAH7066520.1"/>
    <property type="molecule type" value="Genomic_DNA"/>
</dbReference>
<proteinExistence type="predicted"/>
<dbReference type="OrthoDB" id="543156at2759"/>
<feature type="domain" description="DJ-1/PfpI" evidence="1">
    <location>
        <begin position="45"/>
        <end position="156"/>
    </location>
</feature>
<keyword evidence="2" id="KW-0315">Glutamine amidotransferase</keyword>
<evidence type="ECO:0000313" key="3">
    <source>
        <dbReference type="Proteomes" id="UP000813461"/>
    </source>
</evidence>
<gene>
    <name evidence="2" type="ORF">FB567DRAFT_260408</name>
</gene>
<dbReference type="Proteomes" id="UP000813461">
    <property type="component" value="Unassembled WGS sequence"/>
</dbReference>
<organism evidence="2 3">
    <name type="scientific">Paraphoma chrysanthemicola</name>
    <dbReference type="NCBI Taxonomy" id="798071"/>
    <lineage>
        <taxon>Eukaryota</taxon>
        <taxon>Fungi</taxon>
        <taxon>Dikarya</taxon>
        <taxon>Ascomycota</taxon>
        <taxon>Pezizomycotina</taxon>
        <taxon>Dothideomycetes</taxon>
        <taxon>Pleosporomycetidae</taxon>
        <taxon>Pleosporales</taxon>
        <taxon>Pleosporineae</taxon>
        <taxon>Phaeosphaeriaceae</taxon>
        <taxon>Paraphoma</taxon>
    </lineage>
</organism>
<sequence>MTSTPFKVAVYLYPNADILDFSGPTEIYSCRPFEGPRLFEITSFAHHNPVQSESGALTYVPNATFKEVETKIEEFDVLLIPGAAADGINAVLKSEEGKELCALLRKFVASRPTHESGQRILHSVCSGAVLLAASGVLAGRTVTTHHLVFDTLKQVADEAAGGDSKTNVVRRRWVDAGTTEAGVRIVNAGGVSSGIDSTLWIVEQLAGKKAADWAAEIAEFERRPKGWNE</sequence>
<dbReference type="Pfam" id="PF01965">
    <property type="entry name" value="DJ-1_PfpI"/>
    <property type="match status" value="1"/>
</dbReference>
<dbReference type="Gene3D" id="3.40.50.880">
    <property type="match status" value="1"/>
</dbReference>
<dbReference type="AlphaFoldDB" id="A0A8K0QSN9"/>
<protein>
    <submittedName>
        <fullName evidence="2">Class I glutamine amidotransferase-like protein</fullName>
    </submittedName>
</protein>
<accession>A0A8K0QSN9</accession>
<dbReference type="PANTHER" id="PTHR43130">
    <property type="entry name" value="ARAC-FAMILY TRANSCRIPTIONAL REGULATOR"/>
    <property type="match status" value="1"/>
</dbReference>
<evidence type="ECO:0000313" key="2">
    <source>
        <dbReference type="EMBL" id="KAH7066520.1"/>
    </source>
</evidence>
<dbReference type="InterPro" id="IPR029062">
    <property type="entry name" value="Class_I_gatase-like"/>
</dbReference>
<keyword evidence="3" id="KW-1185">Reference proteome</keyword>
<comment type="caution">
    <text evidence="2">The sequence shown here is derived from an EMBL/GenBank/DDBJ whole genome shotgun (WGS) entry which is preliminary data.</text>
</comment>
<reference evidence="2" key="1">
    <citation type="journal article" date="2021" name="Nat. Commun.">
        <title>Genetic determinants of endophytism in the Arabidopsis root mycobiome.</title>
        <authorList>
            <person name="Mesny F."/>
            <person name="Miyauchi S."/>
            <person name="Thiergart T."/>
            <person name="Pickel B."/>
            <person name="Atanasova L."/>
            <person name="Karlsson M."/>
            <person name="Huettel B."/>
            <person name="Barry K.W."/>
            <person name="Haridas S."/>
            <person name="Chen C."/>
            <person name="Bauer D."/>
            <person name="Andreopoulos W."/>
            <person name="Pangilinan J."/>
            <person name="LaButti K."/>
            <person name="Riley R."/>
            <person name="Lipzen A."/>
            <person name="Clum A."/>
            <person name="Drula E."/>
            <person name="Henrissat B."/>
            <person name="Kohler A."/>
            <person name="Grigoriev I.V."/>
            <person name="Martin F.M."/>
            <person name="Hacquard S."/>
        </authorList>
    </citation>
    <scope>NUCLEOTIDE SEQUENCE</scope>
    <source>
        <strain evidence="2">MPI-SDFR-AT-0120</strain>
    </source>
</reference>
<name>A0A8K0QSN9_9PLEO</name>
<dbReference type="InterPro" id="IPR002818">
    <property type="entry name" value="DJ-1/PfpI"/>
</dbReference>
<dbReference type="PANTHER" id="PTHR43130:SF3">
    <property type="entry name" value="HTH-TYPE TRANSCRIPTIONAL REGULATOR RV1931C"/>
    <property type="match status" value="1"/>
</dbReference>